<feature type="domain" description="tRNA-specific 2-thiouridylase MnmA-like central" evidence="11">
    <location>
        <begin position="214"/>
        <end position="281"/>
    </location>
</feature>
<keyword evidence="5 9" id="KW-0067">ATP-binding</keyword>
<reference evidence="12 13" key="1">
    <citation type="journal article" date="2016" name="Nat. Commun.">
        <title>Thousands of microbial genomes shed light on interconnected biogeochemical processes in an aquifer system.</title>
        <authorList>
            <person name="Anantharaman K."/>
            <person name="Brown C.T."/>
            <person name="Hug L.A."/>
            <person name="Sharon I."/>
            <person name="Castelle C.J."/>
            <person name="Probst A.J."/>
            <person name="Thomas B.C."/>
            <person name="Singh A."/>
            <person name="Wilkins M.J."/>
            <person name="Karaoz U."/>
            <person name="Brodie E.L."/>
            <person name="Williams K.H."/>
            <person name="Hubbard S.S."/>
            <person name="Banfield J.F."/>
        </authorList>
    </citation>
    <scope>NUCLEOTIDE SEQUENCE [LARGE SCALE GENOMIC DNA]</scope>
</reference>
<evidence type="ECO:0000256" key="4">
    <source>
        <dbReference type="ARBA" id="ARBA00022741"/>
    </source>
</evidence>
<dbReference type="Pfam" id="PF20258">
    <property type="entry name" value="tRNA_Me_trans_C"/>
    <property type="match status" value="1"/>
</dbReference>
<comment type="subcellular location">
    <subcellularLocation>
        <location evidence="9">Cytoplasm</location>
    </subcellularLocation>
</comment>
<feature type="region of interest" description="Interaction with tRNA" evidence="9">
    <location>
        <begin position="156"/>
        <end position="158"/>
    </location>
</feature>
<evidence type="ECO:0000256" key="1">
    <source>
        <dbReference type="ARBA" id="ARBA00022555"/>
    </source>
</evidence>
<dbReference type="Gene3D" id="2.30.30.280">
    <property type="entry name" value="Adenine nucleotide alpha hydrolases-like domains"/>
    <property type="match status" value="1"/>
</dbReference>
<dbReference type="InterPro" id="IPR014729">
    <property type="entry name" value="Rossmann-like_a/b/a_fold"/>
</dbReference>
<proteinExistence type="inferred from homology"/>
<feature type="region of interest" description="Interaction with tRNA" evidence="9">
    <location>
        <begin position="319"/>
        <end position="320"/>
    </location>
</feature>
<evidence type="ECO:0000256" key="3">
    <source>
        <dbReference type="ARBA" id="ARBA00022694"/>
    </source>
</evidence>
<evidence type="ECO:0000313" key="13">
    <source>
        <dbReference type="Proteomes" id="UP000177987"/>
    </source>
</evidence>
<dbReference type="FunFam" id="3.40.50.620:FF:000115">
    <property type="entry name" value="tRNA-specific 2-thiouridylase MnmA"/>
    <property type="match status" value="1"/>
</dbReference>
<keyword evidence="3 9" id="KW-0819">tRNA processing</keyword>
<name>A0A1G2SDQ9_9BACT</name>
<feature type="binding site" evidence="9">
    <location>
        <position position="126"/>
    </location>
    <ligand>
        <name>ATP</name>
        <dbReference type="ChEBI" id="CHEBI:30616"/>
    </ligand>
</feature>
<dbReference type="InterPro" id="IPR023382">
    <property type="entry name" value="MnmA-like_central_sf"/>
</dbReference>
<dbReference type="Gene3D" id="3.40.50.620">
    <property type="entry name" value="HUPs"/>
    <property type="match status" value="1"/>
</dbReference>
<comment type="function">
    <text evidence="9">Catalyzes the 2-thiolation of uridine at the wobble position (U34) of tRNA, leading to the formation of s(2)U34.</text>
</comment>
<feature type="site" description="Interaction with tRNA" evidence="9">
    <location>
        <position position="127"/>
    </location>
</feature>
<dbReference type="GO" id="GO:0005737">
    <property type="term" value="C:cytoplasm"/>
    <property type="evidence" value="ECO:0007669"/>
    <property type="project" value="UniProtKB-SubCell"/>
</dbReference>
<comment type="caution">
    <text evidence="12">The sequence shown here is derived from an EMBL/GenBank/DDBJ whole genome shotgun (WGS) entry which is preliminary data.</text>
</comment>
<dbReference type="InterPro" id="IPR046885">
    <property type="entry name" value="MnmA-like_C"/>
</dbReference>
<dbReference type="HAMAP" id="MF_00144">
    <property type="entry name" value="tRNA_thiouridyl_MnmA"/>
    <property type="match status" value="1"/>
</dbReference>
<dbReference type="CDD" id="cd01998">
    <property type="entry name" value="MnmA_TRMU-like"/>
    <property type="match status" value="1"/>
</dbReference>
<dbReference type="SUPFAM" id="SSF52402">
    <property type="entry name" value="Adenine nucleotide alpha hydrolases-like"/>
    <property type="match status" value="1"/>
</dbReference>
<evidence type="ECO:0000256" key="2">
    <source>
        <dbReference type="ARBA" id="ARBA00022679"/>
    </source>
</evidence>
<dbReference type="GO" id="GO:0005524">
    <property type="term" value="F:ATP binding"/>
    <property type="evidence" value="ECO:0007669"/>
    <property type="project" value="UniProtKB-KW"/>
</dbReference>
<dbReference type="Pfam" id="PF03054">
    <property type="entry name" value="tRNA_Me_trans"/>
    <property type="match status" value="1"/>
</dbReference>
<comment type="caution">
    <text evidence="9">Lacks conserved residue(s) required for the propagation of feature annotation.</text>
</comment>
<dbReference type="GO" id="GO:0002143">
    <property type="term" value="P:tRNA wobble position uridine thiolation"/>
    <property type="evidence" value="ECO:0007669"/>
    <property type="project" value="TreeGrafter"/>
</dbReference>
<organism evidence="12 13">
    <name type="scientific">Candidatus Yonathbacteria bacterium RIFCSPLOWO2_01_FULL_47_33b</name>
    <dbReference type="NCBI Taxonomy" id="1802727"/>
    <lineage>
        <taxon>Bacteria</taxon>
        <taxon>Candidatus Yonathiibacteriota</taxon>
    </lineage>
</organism>
<feature type="binding site" evidence="9">
    <location>
        <position position="39"/>
    </location>
    <ligand>
        <name>ATP</name>
        <dbReference type="ChEBI" id="CHEBI:30616"/>
    </ligand>
</feature>
<dbReference type="InterPro" id="IPR046884">
    <property type="entry name" value="MnmA-like_central"/>
</dbReference>
<keyword evidence="7" id="KW-1015">Disulfide bond</keyword>
<keyword evidence="2 9" id="KW-0808">Transferase</keyword>
<feature type="active site" description="Nucleophile" evidence="9">
    <location>
        <position position="102"/>
    </location>
</feature>
<dbReference type="NCBIfam" id="NF001138">
    <property type="entry name" value="PRK00143.1"/>
    <property type="match status" value="1"/>
</dbReference>
<protein>
    <recommendedName>
        <fullName evidence="9">tRNA-specific 2-thiouridylase MnmA</fullName>
        <ecNumber evidence="9">2.8.1.13</ecNumber>
    </recommendedName>
</protein>
<accession>A0A1G2SDQ9</accession>
<feature type="site" description="Interaction with tRNA" evidence="9">
    <location>
        <position position="351"/>
    </location>
</feature>
<evidence type="ECO:0000256" key="9">
    <source>
        <dbReference type="HAMAP-Rule" id="MF_00144"/>
    </source>
</evidence>
<dbReference type="EMBL" id="MHUW01000022">
    <property type="protein sequence ID" value="OHA82789.1"/>
    <property type="molecule type" value="Genomic_DNA"/>
</dbReference>
<feature type="active site" description="Cysteine persulfide intermediate" evidence="9">
    <location>
        <position position="206"/>
    </location>
</feature>
<dbReference type="InterPro" id="IPR004506">
    <property type="entry name" value="MnmA-like"/>
</dbReference>
<dbReference type="EC" id="2.8.1.13" evidence="9"/>
<evidence type="ECO:0000256" key="7">
    <source>
        <dbReference type="ARBA" id="ARBA00023157"/>
    </source>
</evidence>
<dbReference type="PANTHER" id="PTHR11933">
    <property type="entry name" value="TRNA 5-METHYLAMINOMETHYL-2-THIOURIDYLATE -METHYLTRANSFERASE"/>
    <property type="match status" value="1"/>
</dbReference>
<comment type="catalytic activity">
    <reaction evidence="8 9">
        <text>S-sulfanyl-L-cysteinyl-[protein] + uridine(34) in tRNA + AH2 + ATP = 2-thiouridine(34) in tRNA + L-cysteinyl-[protein] + A + AMP + diphosphate + H(+)</text>
        <dbReference type="Rhea" id="RHEA:47032"/>
        <dbReference type="Rhea" id="RHEA-COMP:10131"/>
        <dbReference type="Rhea" id="RHEA-COMP:11726"/>
        <dbReference type="Rhea" id="RHEA-COMP:11727"/>
        <dbReference type="Rhea" id="RHEA-COMP:11728"/>
        <dbReference type="ChEBI" id="CHEBI:13193"/>
        <dbReference type="ChEBI" id="CHEBI:15378"/>
        <dbReference type="ChEBI" id="CHEBI:17499"/>
        <dbReference type="ChEBI" id="CHEBI:29950"/>
        <dbReference type="ChEBI" id="CHEBI:30616"/>
        <dbReference type="ChEBI" id="CHEBI:33019"/>
        <dbReference type="ChEBI" id="CHEBI:61963"/>
        <dbReference type="ChEBI" id="CHEBI:65315"/>
        <dbReference type="ChEBI" id="CHEBI:87170"/>
        <dbReference type="ChEBI" id="CHEBI:456215"/>
        <dbReference type="EC" id="2.8.1.13"/>
    </reaction>
</comment>
<dbReference type="Proteomes" id="UP000177987">
    <property type="component" value="Unassembled WGS sequence"/>
</dbReference>
<dbReference type="GO" id="GO:0103016">
    <property type="term" value="F:tRNA-uridine 2-sulfurtransferase activity"/>
    <property type="evidence" value="ECO:0007669"/>
    <property type="project" value="UniProtKB-EC"/>
</dbReference>
<keyword evidence="9" id="KW-0963">Cytoplasm</keyword>
<dbReference type="AlphaFoldDB" id="A0A1G2SDQ9"/>
<dbReference type="Pfam" id="PF20259">
    <property type="entry name" value="tRNA_Me_trans_M"/>
    <property type="match status" value="1"/>
</dbReference>
<evidence type="ECO:0000256" key="6">
    <source>
        <dbReference type="ARBA" id="ARBA00022884"/>
    </source>
</evidence>
<evidence type="ECO:0000259" key="10">
    <source>
        <dbReference type="Pfam" id="PF20258"/>
    </source>
</evidence>
<feature type="domain" description="tRNA-specific 2-thiouridylase MnmA-like C-terminal" evidence="10">
    <location>
        <begin position="293"/>
        <end position="367"/>
    </location>
</feature>
<comment type="similarity">
    <text evidence="9">Belongs to the MnmA/TRMU family.</text>
</comment>
<keyword evidence="4 9" id="KW-0547">Nucleotide-binding</keyword>
<evidence type="ECO:0000256" key="5">
    <source>
        <dbReference type="ARBA" id="ARBA00022840"/>
    </source>
</evidence>
<dbReference type="STRING" id="1802727.A2937_03085"/>
<feature type="region of interest" description="Interaction with target base in tRNA" evidence="9">
    <location>
        <begin position="97"/>
        <end position="99"/>
    </location>
</feature>
<evidence type="ECO:0000313" key="12">
    <source>
        <dbReference type="EMBL" id="OHA82789.1"/>
    </source>
</evidence>
<feature type="binding site" evidence="9">
    <location>
        <begin position="13"/>
        <end position="20"/>
    </location>
    <ligand>
        <name>ATP</name>
        <dbReference type="ChEBI" id="CHEBI:30616"/>
    </ligand>
</feature>
<dbReference type="PANTHER" id="PTHR11933:SF5">
    <property type="entry name" value="MITOCHONDRIAL TRNA-SPECIFIC 2-THIOURIDYLASE 1"/>
    <property type="match status" value="1"/>
</dbReference>
<sequence length="372" mass="41212">MAVKKSKGKVYVAMSGGVDSSVAAALLLKEGYEVIGVFMKVWQPDFLPCTWRTERLDAMRVAAHLGIPFLTWNFEKEYKEGVADYMIREYKAGRTPNPDVMCNKEVKFGAFFRRATEAGADFVATGHYARVVKSQKSKVKSGGAEYKMLTGVDTAKDQSYFLWTLGQAQLSKTFFPIGGFEKSHVRALAKKFGLPVAKKKDSQGLCFMGKLDVKDFLAHFIQEKEGSVINEQGETIGTHRGAYFYTLGERHGFTITKKGTDDSPYYIVAKDLVNNTLTVAHQVAKKPLECASQALQASQTSFCRGAVLDHTHAYAAQVRYHGESHKCKIVSLKDEKFELQLEKPAIFDAGQSIVLYDGDECVGGGVIEEYIG</sequence>
<evidence type="ECO:0000259" key="11">
    <source>
        <dbReference type="Pfam" id="PF20259"/>
    </source>
</evidence>
<gene>
    <name evidence="9" type="primary">mnmA</name>
    <name evidence="12" type="ORF">A2937_03085</name>
</gene>
<evidence type="ECO:0000256" key="8">
    <source>
        <dbReference type="ARBA" id="ARBA00051542"/>
    </source>
</evidence>
<dbReference type="NCBIfam" id="TIGR00420">
    <property type="entry name" value="trmU"/>
    <property type="match status" value="1"/>
</dbReference>
<dbReference type="Gene3D" id="2.40.30.10">
    <property type="entry name" value="Translation factors"/>
    <property type="match status" value="1"/>
</dbReference>
<keyword evidence="1 9" id="KW-0820">tRNA-binding</keyword>
<keyword evidence="6 9" id="KW-0694">RNA-binding</keyword>
<dbReference type="GO" id="GO:0000049">
    <property type="term" value="F:tRNA binding"/>
    <property type="evidence" value="ECO:0007669"/>
    <property type="project" value="UniProtKB-KW"/>
</dbReference>